<dbReference type="PRINTS" id="PR00959">
    <property type="entry name" value="MEVGALKINASE"/>
</dbReference>
<evidence type="ECO:0000259" key="6">
    <source>
        <dbReference type="Pfam" id="PF00288"/>
    </source>
</evidence>
<dbReference type="PROSITE" id="PS00627">
    <property type="entry name" value="GHMP_KINASES_ATP"/>
    <property type="match status" value="1"/>
</dbReference>
<evidence type="ECO:0000256" key="3">
    <source>
        <dbReference type="ARBA" id="ARBA00022741"/>
    </source>
</evidence>
<dbReference type="PANTHER" id="PTHR10457">
    <property type="entry name" value="MEVALONATE KINASE/GALACTOKINASE"/>
    <property type="match status" value="1"/>
</dbReference>
<dbReference type="InterPro" id="IPR036554">
    <property type="entry name" value="GHMP_kinase_C_sf"/>
</dbReference>
<dbReference type="InterPro" id="IPR020568">
    <property type="entry name" value="Ribosomal_Su5_D2-typ_SF"/>
</dbReference>
<keyword evidence="2" id="KW-0808">Transferase</keyword>
<dbReference type="RefSeq" id="WP_308448200.1">
    <property type="nucleotide sequence ID" value="NZ_JAJEQC010000001.1"/>
</dbReference>
<keyword evidence="5" id="KW-0067">ATP-binding</keyword>
<sequence length="412" mass="44310">MVIDLKTLYGAEATEQQKRYEELSAYFAEEFGDANALSYFSAPGRTEVGGNHTDHNNGKVLAAAVNLDVIAAVKKTENGVIRLKSVGFPMDTVDTADLNVQEAEKERSASLIRGVCARLKALGYEVGGFDAVTTSRVLKGSGLSSSAAFEVLVVTILSHLYNDDAIDPVEAAQISKFAENVYFGKPSGLLDQMAASVGGFTTMDFKDLSAPKIEKIDFDLDRYGYALCVVDTGGNHADLTGEYAAIPAEMKRVAKALGGEVLREVSEEEFYKKIPELRKEVGDRAILRAIHFFDDNRVVDKEVAALKSGDFETFKQCVIASGYSSAINLQNVFAVVNPQEQGLSLALALIAKILGGKGAYRVHGGGFAGTVQAYVPLDMLDAFKTEMQSVFGEKSCYVLSVRSAGGTKVTIE</sequence>
<proteinExistence type="inferred from homology"/>
<dbReference type="GO" id="GO:0005829">
    <property type="term" value="C:cytosol"/>
    <property type="evidence" value="ECO:0007669"/>
    <property type="project" value="TreeGrafter"/>
</dbReference>
<dbReference type="AlphaFoldDB" id="A0AAE3AK13"/>
<dbReference type="GO" id="GO:0004335">
    <property type="term" value="F:galactokinase activity"/>
    <property type="evidence" value="ECO:0007669"/>
    <property type="project" value="InterPro"/>
</dbReference>
<dbReference type="InterPro" id="IPR006203">
    <property type="entry name" value="GHMP_knse_ATP-bd_CS"/>
</dbReference>
<feature type="domain" description="GHMP kinase N-terminal" evidence="6">
    <location>
        <begin position="111"/>
        <end position="199"/>
    </location>
</feature>
<keyword evidence="3" id="KW-0547">Nucleotide-binding</keyword>
<evidence type="ECO:0000256" key="1">
    <source>
        <dbReference type="ARBA" id="ARBA00006566"/>
    </source>
</evidence>
<dbReference type="Proteomes" id="UP001199424">
    <property type="component" value="Unassembled WGS sequence"/>
</dbReference>
<gene>
    <name evidence="8" type="ORF">LKD31_00815</name>
</gene>
<dbReference type="PIRSF" id="PIRSF000530">
    <property type="entry name" value="Galactokinase"/>
    <property type="match status" value="1"/>
</dbReference>
<reference evidence="8" key="1">
    <citation type="submission" date="2021-10" db="EMBL/GenBank/DDBJ databases">
        <title>Anaerobic single-cell dispensing facilitates the cultivation of human gut bacteria.</title>
        <authorList>
            <person name="Afrizal A."/>
        </authorList>
    </citation>
    <scope>NUCLEOTIDE SEQUENCE</scope>
    <source>
        <strain evidence="8">CLA-AA-H250</strain>
    </source>
</reference>
<dbReference type="InterPro" id="IPR019539">
    <property type="entry name" value="GalKase_N"/>
</dbReference>
<dbReference type="EMBL" id="JAJEQC010000001">
    <property type="protein sequence ID" value="MCC2135561.1"/>
    <property type="molecule type" value="Genomic_DNA"/>
</dbReference>
<dbReference type="PRINTS" id="PR00473">
    <property type="entry name" value="GALCTOKINASE"/>
</dbReference>
<dbReference type="Gene3D" id="3.30.230.10">
    <property type="match status" value="1"/>
</dbReference>
<feature type="domain" description="Galactokinase N-terminal" evidence="7">
    <location>
        <begin position="27"/>
        <end position="75"/>
    </location>
</feature>
<dbReference type="Pfam" id="PF10509">
    <property type="entry name" value="GalKase_gal_bdg"/>
    <property type="match status" value="1"/>
</dbReference>
<name>A0AAE3AK13_9FIRM</name>
<dbReference type="InterPro" id="IPR014721">
    <property type="entry name" value="Ribsml_uS5_D2-typ_fold_subgr"/>
</dbReference>
<keyword evidence="9" id="KW-1185">Reference proteome</keyword>
<dbReference type="InterPro" id="IPR006206">
    <property type="entry name" value="Mevalonate/galactokinase"/>
</dbReference>
<dbReference type="GO" id="GO:0005524">
    <property type="term" value="F:ATP binding"/>
    <property type="evidence" value="ECO:0007669"/>
    <property type="project" value="UniProtKB-KW"/>
</dbReference>
<dbReference type="InterPro" id="IPR000705">
    <property type="entry name" value="Galactokinase"/>
</dbReference>
<evidence type="ECO:0000256" key="4">
    <source>
        <dbReference type="ARBA" id="ARBA00022777"/>
    </source>
</evidence>
<comment type="caution">
    <text evidence="8">The sequence shown here is derived from an EMBL/GenBank/DDBJ whole genome shotgun (WGS) entry which is preliminary data.</text>
</comment>
<dbReference type="Pfam" id="PF00288">
    <property type="entry name" value="GHMP_kinases_N"/>
    <property type="match status" value="1"/>
</dbReference>
<organism evidence="8 9">
    <name type="scientific">Hominenteromicrobium mulieris</name>
    <dbReference type="NCBI Taxonomy" id="2885357"/>
    <lineage>
        <taxon>Bacteria</taxon>
        <taxon>Bacillati</taxon>
        <taxon>Bacillota</taxon>
        <taxon>Clostridia</taxon>
        <taxon>Eubacteriales</taxon>
        <taxon>Oscillospiraceae</taxon>
        <taxon>Hominenteromicrobium</taxon>
    </lineage>
</organism>
<dbReference type="SUPFAM" id="SSF54211">
    <property type="entry name" value="Ribosomal protein S5 domain 2-like"/>
    <property type="match status" value="1"/>
</dbReference>
<dbReference type="InterPro" id="IPR006204">
    <property type="entry name" value="GHMP_kinase_N_dom"/>
</dbReference>
<dbReference type="PANTHER" id="PTHR10457:SF7">
    <property type="entry name" value="GALACTOKINASE-RELATED"/>
    <property type="match status" value="1"/>
</dbReference>
<evidence type="ECO:0000256" key="2">
    <source>
        <dbReference type="ARBA" id="ARBA00022679"/>
    </source>
</evidence>
<evidence type="ECO:0000259" key="7">
    <source>
        <dbReference type="Pfam" id="PF10509"/>
    </source>
</evidence>
<comment type="similarity">
    <text evidence="1">Belongs to the GHMP kinase family. GalK subfamily.</text>
</comment>
<dbReference type="Gene3D" id="3.30.70.890">
    <property type="entry name" value="GHMP kinase, C-terminal domain"/>
    <property type="match status" value="1"/>
</dbReference>
<evidence type="ECO:0000313" key="9">
    <source>
        <dbReference type="Proteomes" id="UP001199424"/>
    </source>
</evidence>
<evidence type="ECO:0000313" key="8">
    <source>
        <dbReference type="EMBL" id="MCC2135561.1"/>
    </source>
</evidence>
<accession>A0AAE3AK13</accession>
<keyword evidence="4" id="KW-0418">Kinase</keyword>
<protein>
    <submittedName>
        <fullName evidence="8">Galactokinase</fullName>
    </submittedName>
</protein>
<evidence type="ECO:0000256" key="5">
    <source>
        <dbReference type="ARBA" id="ARBA00022840"/>
    </source>
</evidence>
<dbReference type="GO" id="GO:0006012">
    <property type="term" value="P:galactose metabolic process"/>
    <property type="evidence" value="ECO:0007669"/>
    <property type="project" value="InterPro"/>
</dbReference>
<dbReference type="SUPFAM" id="SSF55060">
    <property type="entry name" value="GHMP Kinase, C-terminal domain"/>
    <property type="match status" value="1"/>
</dbReference>